<dbReference type="InterPro" id="IPR024615">
    <property type="entry name" value="CRISPR-assoc_Cmr2_N"/>
</dbReference>
<dbReference type="InterPro" id="IPR054767">
    <property type="entry name" value="Cas10-Cmr2_palm2"/>
</dbReference>
<sequence length="606" mass="64724">MTYVFALSLGPVQDFIVASRRTRDLWFGSYLLSQASLAAAQALRAQGAQLIFPAAETLDAGEDARGNVSNKILAVVTASEEDLRVLAQRAVQAARDAVLALARNAFSHGPLDRPDDRATLQLEDLLECYWAAAELTAGYAQARQQAERALAARKNTRDFAPVTWGAGVPKSALDGQRESVTYQRLSEGARTRAGIGVGEELCAPGLVKRLGLRGEVAEQRFMSTSHVAAQPYLARLGLADPDAVRRDWDRYLAVLEDVGVSSDLVHPRVGGDRVLGRHDGRMLYGSRLRELVEGQPDAAAAERRAQEALDRFLRAHPAATPVFGTVPPDPYYAVFQADGDSMGSLIDREAARGPDRHAALSRALSAFAGQAGRIVRDAQGSLIYAGGDDVLALLPLHTALACAAALAGSYRQHLGDFGEDATLSGGLVIAHFLTPLQDTLRAVRQTEKRAKDVPGKNALAVTLRRRSGAPLHVRGHWGALDRQLQTLSGFFLQDALPGKLAYDVRVLARDLGASAPAGLAAAELERVLARKKAERGAAWLTKDVSGTLTALLTAEGGVTDVVERAPAREHLPLRSLSDQLIVAQVFARAQAQAGLMPPATTAQEAS</sequence>
<reference evidence="4" key="1">
    <citation type="journal article" date="2014" name="Int. J. Syst. Evol. Microbiol.">
        <title>Complete genome sequence of Corynebacterium casei LMG S-19264T (=DSM 44701T), isolated from a smear-ripened cheese.</title>
        <authorList>
            <consortium name="US DOE Joint Genome Institute (JGI-PGF)"/>
            <person name="Walter F."/>
            <person name="Albersmeier A."/>
            <person name="Kalinowski J."/>
            <person name="Ruckert C."/>
        </authorList>
    </citation>
    <scope>NUCLEOTIDE SEQUENCE</scope>
    <source>
        <strain evidence="4">JCM 14371</strain>
    </source>
</reference>
<gene>
    <name evidence="4" type="ORF">GCM10008939_23330</name>
</gene>
<dbReference type="InterPro" id="IPR013407">
    <property type="entry name" value="CRISPR-assoc_prot_Cmr2"/>
</dbReference>
<dbReference type="PROSITE" id="PS50887">
    <property type="entry name" value="GGDEF"/>
    <property type="match status" value="1"/>
</dbReference>
<dbReference type="Proteomes" id="UP000635726">
    <property type="component" value="Unassembled WGS sequence"/>
</dbReference>
<keyword evidence="1" id="KW-0547">Nucleotide-binding</keyword>
<dbReference type="NCBIfam" id="TIGR02577">
    <property type="entry name" value="cas_TM1794_Cmr2"/>
    <property type="match status" value="1"/>
</dbReference>
<feature type="domain" description="GGDEF" evidence="3">
    <location>
        <begin position="330"/>
        <end position="464"/>
    </location>
</feature>
<protein>
    <submittedName>
        <fullName evidence="4">Type III-B CRISPR-associated protein Cas10/Cmr2</fullName>
    </submittedName>
</protein>
<evidence type="ECO:0000259" key="3">
    <source>
        <dbReference type="PROSITE" id="PS50887"/>
    </source>
</evidence>
<dbReference type="Gene3D" id="3.30.70.270">
    <property type="match status" value="1"/>
</dbReference>
<organism evidence="4 5">
    <name type="scientific">Deinococcus aquiradiocola</name>
    <dbReference type="NCBI Taxonomy" id="393059"/>
    <lineage>
        <taxon>Bacteria</taxon>
        <taxon>Thermotogati</taxon>
        <taxon>Deinococcota</taxon>
        <taxon>Deinococci</taxon>
        <taxon>Deinococcales</taxon>
        <taxon>Deinococcaceae</taxon>
        <taxon>Deinococcus</taxon>
    </lineage>
</organism>
<dbReference type="Gene3D" id="3.30.70.2220">
    <property type="entry name" value="CRISPR-Cas system, Cmr2 subunit, D1 domain, cysteine cluster"/>
    <property type="match status" value="1"/>
</dbReference>
<keyword evidence="5" id="KW-1185">Reference proteome</keyword>
<comment type="caution">
    <text evidence="4">The sequence shown here is derived from an EMBL/GenBank/DDBJ whole genome shotgun (WGS) entry which is preliminary data.</text>
</comment>
<evidence type="ECO:0000313" key="4">
    <source>
        <dbReference type="EMBL" id="GGJ78797.1"/>
    </source>
</evidence>
<reference evidence="4" key="2">
    <citation type="submission" date="2020-09" db="EMBL/GenBank/DDBJ databases">
        <authorList>
            <person name="Sun Q."/>
            <person name="Ohkuma M."/>
        </authorList>
    </citation>
    <scope>NUCLEOTIDE SEQUENCE</scope>
    <source>
        <strain evidence="4">JCM 14371</strain>
    </source>
</reference>
<evidence type="ECO:0000313" key="5">
    <source>
        <dbReference type="Proteomes" id="UP000635726"/>
    </source>
</evidence>
<proteinExistence type="predicted"/>
<accession>A0A917UR64</accession>
<dbReference type="GO" id="GO:0000166">
    <property type="term" value="F:nucleotide binding"/>
    <property type="evidence" value="ECO:0007669"/>
    <property type="project" value="UniProtKB-KW"/>
</dbReference>
<evidence type="ECO:0000256" key="1">
    <source>
        <dbReference type="ARBA" id="ARBA00022741"/>
    </source>
</evidence>
<dbReference type="Pfam" id="PF22335">
    <property type="entry name" value="Cas10-Cmr2_palm2"/>
    <property type="match status" value="1"/>
</dbReference>
<dbReference type="EMBL" id="BMOE01000007">
    <property type="protein sequence ID" value="GGJ78797.1"/>
    <property type="molecule type" value="Genomic_DNA"/>
</dbReference>
<name>A0A917UR64_9DEIO</name>
<dbReference type="GO" id="GO:0051607">
    <property type="term" value="P:defense response to virus"/>
    <property type="evidence" value="ECO:0007669"/>
    <property type="project" value="UniProtKB-KW"/>
</dbReference>
<dbReference type="InterPro" id="IPR000160">
    <property type="entry name" value="GGDEF_dom"/>
</dbReference>
<keyword evidence="2" id="KW-0051">Antiviral defense</keyword>
<evidence type="ECO:0000256" key="2">
    <source>
        <dbReference type="ARBA" id="ARBA00023118"/>
    </source>
</evidence>
<dbReference type="InterPro" id="IPR043128">
    <property type="entry name" value="Rev_trsase/Diguanyl_cyclase"/>
</dbReference>
<dbReference type="InterPro" id="IPR038242">
    <property type="entry name" value="Cmr2_N"/>
</dbReference>
<dbReference type="Pfam" id="PF12469">
    <property type="entry name" value="Cmr2_N"/>
    <property type="match status" value="1"/>
</dbReference>
<dbReference type="AlphaFoldDB" id="A0A917UR64"/>